<name>A0ABC8SYI9_9AQUA</name>
<evidence type="ECO:0000256" key="5">
    <source>
        <dbReference type="ARBA" id="ARBA00023294"/>
    </source>
</evidence>
<dbReference type="PROSITE" id="PS51745">
    <property type="entry name" value="PB1"/>
    <property type="match status" value="1"/>
</dbReference>
<dbReference type="AlphaFoldDB" id="A0ABC8SYI9"/>
<evidence type="ECO:0000256" key="6">
    <source>
        <dbReference type="RuleBase" id="RU004549"/>
    </source>
</evidence>
<keyword evidence="3 6" id="KW-0804">Transcription</keyword>
<dbReference type="PANTHER" id="PTHR31384:SF102">
    <property type="entry name" value="AUXIN RESPONSE FACTOR 4"/>
    <property type="match status" value="1"/>
</dbReference>
<dbReference type="Gene3D" id="3.10.20.90">
    <property type="entry name" value="Phosphatidylinositol 3-kinase Catalytic Subunit, Chain A, domain 1"/>
    <property type="match status" value="1"/>
</dbReference>
<evidence type="ECO:0000313" key="9">
    <source>
        <dbReference type="EMBL" id="CAK9162258.1"/>
    </source>
</evidence>
<keyword evidence="5 6" id="KW-0927">Auxin signaling pathway</keyword>
<proteinExistence type="inferred from homology"/>
<evidence type="ECO:0000256" key="1">
    <source>
        <dbReference type="ARBA" id="ARBA00004123"/>
    </source>
</evidence>
<dbReference type="InterPro" id="IPR053793">
    <property type="entry name" value="PB1-like"/>
</dbReference>
<sequence>MENFTSLFIASVLVLTLPQPRDYRLRAWFKWPNNFHAEPTDEPNLVTIAHIVLISDDNYLLPHSVRWEEDFVSDHQERISPWEIDPSVSLPPLGFQSPPRLKKLRMNVQASPPDTPESVRSSKVLQGQENVGLVSPFYGSNKAHRPVDFGMQSIACQSLTSNGIEGTKFGEFVRNQPSTTYSGFVESNRFPKVLQGQEICSLRSLTGKLISTLVLGENLILVAISQHESKTHTQTNIPREKVPFNPTSFQSGVMMDEVKRPPEVISAPLNLEANFKSQKDDTLKGLVSCCKLFGFPLNEEIPSSTQRNRTKVHKQGNLVGRAIDLSKLNGYDDLLIELEKLFNMVGLLRDPDKGWRIVYTDSENDLMIVGDDPWDEFCNVVSKIHIYTQEEVEQMTAQVMLDDTQSCLEEAPAVMGCRSIHQ</sequence>
<comment type="caution">
    <text evidence="9">The sequence shown here is derived from an EMBL/GenBank/DDBJ whole genome shotgun (WGS) entry which is preliminary data.</text>
</comment>
<dbReference type="GO" id="GO:0009734">
    <property type="term" value="P:auxin-activated signaling pathway"/>
    <property type="evidence" value="ECO:0007669"/>
    <property type="project" value="UniProtKB-UniRule"/>
</dbReference>
<feature type="domain" description="PB1" evidence="8">
    <location>
        <begin position="307"/>
        <end position="391"/>
    </location>
</feature>
<keyword evidence="6" id="KW-0678">Repressor</keyword>
<evidence type="ECO:0000313" key="10">
    <source>
        <dbReference type="Proteomes" id="UP001642360"/>
    </source>
</evidence>
<evidence type="ECO:0000259" key="8">
    <source>
        <dbReference type="PROSITE" id="PS51745"/>
    </source>
</evidence>
<accession>A0ABC8SYI9</accession>
<comment type="subcellular location">
    <subcellularLocation>
        <location evidence="1 6">Nucleus</location>
    </subcellularLocation>
</comment>
<evidence type="ECO:0000256" key="4">
    <source>
        <dbReference type="ARBA" id="ARBA00023242"/>
    </source>
</evidence>
<feature type="signal peptide" evidence="7">
    <location>
        <begin position="1"/>
        <end position="18"/>
    </location>
</feature>
<keyword evidence="2 6" id="KW-0805">Transcription regulation</keyword>
<protein>
    <recommendedName>
        <fullName evidence="6">Auxin-responsive protein</fullName>
    </recommendedName>
</protein>
<dbReference type="Pfam" id="PF02309">
    <property type="entry name" value="AUX_IAA"/>
    <property type="match status" value="1"/>
</dbReference>
<gene>
    <name evidence="9" type="ORF">ILEXP_LOCUS31110</name>
</gene>
<organism evidence="9 10">
    <name type="scientific">Ilex paraguariensis</name>
    <name type="common">yerba mate</name>
    <dbReference type="NCBI Taxonomy" id="185542"/>
    <lineage>
        <taxon>Eukaryota</taxon>
        <taxon>Viridiplantae</taxon>
        <taxon>Streptophyta</taxon>
        <taxon>Embryophyta</taxon>
        <taxon>Tracheophyta</taxon>
        <taxon>Spermatophyta</taxon>
        <taxon>Magnoliopsida</taxon>
        <taxon>eudicotyledons</taxon>
        <taxon>Gunneridae</taxon>
        <taxon>Pentapetalae</taxon>
        <taxon>asterids</taxon>
        <taxon>campanulids</taxon>
        <taxon>Aquifoliales</taxon>
        <taxon>Aquifoliaceae</taxon>
        <taxon>Ilex</taxon>
    </lineage>
</organism>
<keyword evidence="10" id="KW-1185">Reference proteome</keyword>
<keyword evidence="7" id="KW-0732">Signal</keyword>
<dbReference type="Proteomes" id="UP001642360">
    <property type="component" value="Unassembled WGS sequence"/>
</dbReference>
<dbReference type="InterPro" id="IPR033389">
    <property type="entry name" value="AUX/IAA_dom"/>
</dbReference>
<dbReference type="EMBL" id="CAUOFW020003832">
    <property type="protein sequence ID" value="CAK9162258.1"/>
    <property type="molecule type" value="Genomic_DNA"/>
</dbReference>
<feature type="chain" id="PRO_5044885873" description="Auxin-responsive protein" evidence="7">
    <location>
        <begin position="19"/>
        <end position="422"/>
    </location>
</feature>
<comment type="function">
    <text evidence="6">Aux/IAA proteins are short-lived transcriptional factors that function as repressors of early auxin response genes at low auxin concentrations.</text>
</comment>
<dbReference type="GO" id="GO:0005634">
    <property type="term" value="C:nucleus"/>
    <property type="evidence" value="ECO:0007669"/>
    <property type="project" value="UniProtKB-SubCell"/>
</dbReference>
<dbReference type="InterPro" id="IPR044835">
    <property type="entry name" value="ARF_plant"/>
</dbReference>
<evidence type="ECO:0000256" key="3">
    <source>
        <dbReference type="ARBA" id="ARBA00023163"/>
    </source>
</evidence>
<comment type="similarity">
    <text evidence="6">Belongs to the Aux/IAA family.</text>
</comment>
<dbReference type="FunFam" id="3.10.20.90:FF:000047">
    <property type="entry name" value="Auxin response factor"/>
    <property type="match status" value="1"/>
</dbReference>
<keyword evidence="4 6" id="KW-0539">Nucleus</keyword>
<dbReference type="PANTHER" id="PTHR31384">
    <property type="entry name" value="AUXIN RESPONSE FACTOR 4-RELATED"/>
    <property type="match status" value="1"/>
</dbReference>
<dbReference type="SUPFAM" id="SSF54277">
    <property type="entry name" value="CAD &amp; PB1 domains"/>
    <property type="match status" value="1"/>
</dbReference>
<reference evidence="9 10" key="1">
    <citation type="submission" date="2024-02" db="EMBL/GenBank/DDBJ databases">
        <authorList>
            <person name="Vignale AGUSTIN F."/>
            <person name="Sosa J E."/>
            <person name="Modenutti C."/>
        </authorList>
    </citation>
    <scope>NUCLEOTIDE SEQUENCE [LARGE SCALE GENOMIC DNA]</scope>
</reference>
<comment type="subunit">
    <text evidence="6">Homodimers and heterodimers.</text>
</comment>
<evidence type="ECO:0000256" key="2">
    <source>
        <dbReference type="ARBA" id="ARBA00023015"/>
    </source>
</evidence>
<evidence type="ECO:0000256" key="7">
    <source>
        <dbReference type="SAM" id="SignalP"/>
    </source>
</evidence>